<protein>
    <submittedName>
        <fullName evidence="2">Uncharacterized protein</fullName>
    </submittedName>
</protein>
<dbReference type="GeneID" id="63824400"/>
<dbReference type="AlphaFoldDB" id="A0A165BE98"/>
<evidence type="ECO:0000313" key="3">
    <source>
        <dbReference type="Proteomes" id="UP000076871"/>
    </source>
</evidence>
<evidence type="ECO:0000256" key="1">
    <source>
        <dbReference type="SAM" id="MobiDB-lite"/>
    </source>
</evidence>
<feature type="region of interest" description="Disordered" evidence="1">
    <location>
        <begin position="41"/>
        <end position="60"/>
    </location>
</feature>
<dbReference type="Proteomes" id="UP000076871">
    <property type="component" value="Unassembled WGS sequence"/>
</dbReference>
<name>A0A165BE98_9APHY</name>
<dbReference type="InParanoid" id="A0A165BE98"/>
<gene>
    <name evidence="2" type="ORF">LAESUDRAFT_717878</name>
</gene>
<keyword evidence="3" id="KW-1185">Reference proteome</keyword>
<organism evidence="2 3">
    <name type="scientific">Laetiporus sulphureus 93-53</name>
    <dbReference type="NCBI Taxonomy" id="1314785"/>
    <lineage>
        <taxon>Eukaryota</taxon>
        <taxon>Fungi</taxon>
        <taxon>Dikarya</taxon>
        <taxon>Basidiomycota</taxon>
        <taxon>Agaricomycotina</taxon>
        <taxon>Agaricomycetes</taxon>
        <taxon>Polyporales</taxon>
        <taxon>Laetiporus</taxon>
    </lineage>
</organism>
<reference evidence="2 3" key="1">
    <citation type="journal article" date="2016" name="Mol. Biol. Evol.">
        <title>Comparative Genomics of Early-Diverging Mushroom-Forming Fungi Provides Insights into the Origins of Lignocellulose Decay Capabilities.</title>
        <authorList>
            <person name="Nagy L.G."/>
            <person name="Riley R."/>
            <person name="Tritt A."/>
            <person name="Adam C."/>
            <person name="Daum C."/>
            <person name="Floudas D."/>
            <person name="Sun H."/>
            <person name="Yadav J.S."/>
            <person name="Pangilinan J."/>
            <person name="Larsson K.H."/>
            <person name="Matsuura K."/>
            <person name="Barry K."/>
            <person name="Labutti K."/>
            <person name="Kuo R."/>
            <person name="Ohm R.A."/>
            <person name="Bhattacharya S.S."/>
            <person name="Shirouzu T."/>
            <person name="Yoshinaga Y."/>
            <person name="Martin F.M."/>
            <person name="Grigoriev I.V."/>
            <person name="Hibbett D.S."/>
        </authorList>
    </citation>
    <scope>NUCLEOTIDE SEQUENCE [LARGE SCALE GENOMIC DNA]</scope>
    <source>
        <strain evidence="2 3">93-53</strain>
    </source>
</reference>
<evidence type="ECO:0000313" key="2">
    <source>
        <dbReference type="EMBL" id="KZT00863.1"/>
    </source>
</evidence>
<sequence length="124" mass="13632">MSAVPNTWHNTIASQQVILNAASNSWVNVIQEMYRESLDAATSESCQAQSSEELSSDDKPEVHEIIFSSQGEIVSETTEDVQAHSHTYYDNFEQELMQGILAASVVEALESHVECNGPSSVVRT</sequence>
<dbReference type="EMBL" id="KV427675">
    <property type="protein sequence ID" value="KZT00863.1"/>
    <property type="molecule type" value="Genomic_DNA"/>
</dbReference>
<accession>A0A165BE98</accession>
<feature type="compositionally biased region" description="Polar residues" evidence="1">
    <location>
        <begin position="41"/>
        <end position="53"/>
    </location>
</feature>
<dbReference type="RefSeq" id="XP_040758603.1">
    <property type="nucleotide sequence ID" value="XM_040907371.1"/>
</dbReference>
<proteinExistence type="predicted"/>